<feature type="non-terminal residue" evidence="1">
    <location>
        <position position="1"/>
    </location>
</feature>
<accession>A0A4Y1R5U0</accession>
<dbReference type="AlphaFoldDB" id="A0A4Y1R5U0"/>
<dbReference type="EMBL" id="AP019299">
    <property type="protein sequence ID" value="BBG99414.1"/>
    <property type="molecule type" value="Genomic_DNA"/>
</dbReference>
<proteinExistence type="predicted"/>
<sequence>KNADLTDKLSNEQIRHDPRIFEMRESMSVLKSSVGQKDGELKCLMATLLEHKEAYFCLERKHAALAQDRDKLLVKFDTHVEATEASKQEIAANAYKLRYLDCQNGASHCYPFEDDDEAVEEQIADEAAIEEDKRQGG</sequence>
<reference evidence="1" key="1">
    <citation type="journal article" date="2019" name="Science">
        <title>Mutation of a bHLH transcription factor allowed almond domestication.</title>
        <authorList>
            <person name="Sanchez-Perez R."/>
            <person name="Pavan S."/>
            <person name="Mazzeo R."/>
            <person name="Moldovan C."/>
            <person name="Aiese Cigliano R."/>
            <person name="Del Cueto J."/>
            <person name="Ricciardi F."/>
            <person name="Lotti C."/>
            <person name="Ricciardi L."/>
            <person name="Dicenta F."/>
            <person name="Lopez-Marques R.L."/>
            <person name="Lindberg Moller B."/>
        </authorList>
    </citation>
    <scope>NUCLEOTIDE SEQUENCE</scope>
</reference>
<protein>
    <submittedName>
        <fullName evidence="1">Uncharacterized protein</fullName>
    </submittedName>
</protein>
<gene>
    <name evidence="1" type="ORF">Prudu_009100</name>
</gene>
<organism evidence="1">
    <name type="scientific">Prunus dulcis</name>
    <name type="common">Almond</name>
    <name type="synonym">Amygdalus dulcis</name>
    <dbReference type="NCBI Taxonomy" id="3755"/>
    <lineage>
        <taxon>Eukaryota</taxon>
        <taxon>Viridiplantae</taxon>
        <taxon>Streptophyta</taxon>
        <taxon>Embryophyta</taxon>
        <taxon>Tracheophyta</taxon>
        <taxon>Spermatophyta</taxon>
        <taxon>Magnoliopsida</taxon>
        <taxon>eudicotyledons</taxon>
        <taxon>Gunneridae</taxon>
        <taxon>Pentapetalae</taxon>
        <taxon>rosids</taxon>
        <taxon>fabids</taxon>
        <taxon>Rosales</taxon>
        <taxon>Rosaceae</taxon>
        <taxon>Amygdaloideae</taxon>
        <taxon>Amygdaleae</taxon>
        <taxon>Prunus</taxon>
    </lineage>
</organism>
<name>A0A4Y1R5U0_PRUDU</name>
<evidence type="ECO:0000313" key="1">
    <source>
        <dbReference type="EMBL" id="BBG99414.1"/>
    </source>
</evidence>